<proteinExistence type="predicted"/>
<accession>A0A2N0QN22</accession>
<dbReference type="VEuPathDB" id="FungiDB:RhiirA1_481475"/>
<dbReference type="EMBL" id="LLXH01005748">
    <property type="protein sequence ID" value="PKC52450.1"/>
    <property type="molecule type" value="Genomic_DNA"/>
</dbReference>
<gene>
    <name evidence="1" type="ORF">RhiirA1_481475</name>
</gene>
<sequence>DIKADNIGAENHIETDDTEADDLVLNKISRMLEIINLSNSKGAKEFLNIPEENIVYKVPENITEFIEIFKKQSEENTNDLNDLDEIDDTVKLQYTDAFGLEKKYQYIEISVHICN</sequence>
<protein>
    <submittedName>
        <fullName evidence="1">Uncharacterized protein</fullName>
    </submittedName>
</protein>
<name>A0A2N0QN22_9GLOM</name>
<organism evidence="1 2">
    <name type="scientific">Rhizophagus irregularis</name>
    <dbReference type="NCBI Taxonomy" id="588596"/>
    <lineage>
        <taxon>Eukaryota</taxon>
        <taxon>Fungi</taxon>
        <taxon>Fungi incertae sedis</taxon>
        <taxon>Mucoromycota</taxon>
        <taxon>Glomeromycotina</taxon>
        <taxon>Glomeromycetes</taxon>
        <taxon>Glomerales</taxon>
        <taxon>Glomeraceae</taxon>
        <taxon>Rhizophagus</taxon>
    </lineage>
</organism>
<reference evidence="1 2" key="2">
    <citation type="submission" date="2017-10" db="EMBL/GenBank/DDBJ databases">
        <title>Genome analyses suggest a sexual origin of heterokaryosis in a supposedly ancient asexual fungus.</title>
        <authorList>
            <person name="Corradi N."/>
            <person name="Sedzielewska K."/>
            <person name="Noel J."/>
            <person name="Charron P."/>
            <person name="Farinelli L."/>
            <person name="Marton T."/>
            <person name="Kruger M."/>
            <person name="Pelin A."/>
            <person name="Brachmann A."/>
            <person name="Corradi N."/>
        </authorList>
    </citation>
    <scope>NUCLEOTIDE SEQUENCE [LARGE SCALE GENOMIC DNA]</scope>
    <source>
        <strain evidence="1 2">A1</strain>
    </source>
</reference>
<comment type="caution">
    <text evidence="1">The sequence shown here is derived from an EMBL/GenBank/DDBJ whole genome shotgun (WGS) entry which is preliminary data.</text>
</comment>
<reference evidence="1 2" key="1">
    <citation type="submission" date="2017-10" db="EMBL/GenBank/DDBJ databases">
        <title>Extensive intraspecific genome diversity in a model arbuscular mycorrhizal fungus.</title>
        <authorList>
            <person name="Chen E.C.H."/>
            <person name="Morin E."/>
            <person name="Baudet D."/>
            <person name="Noel J."/>
            <person name="Ndikumana S."/>
            <person name="Charron P."/>
            <person name="St-Onge C."/>
            <person name="Giorgi J."/>
            <person name="Grigoriev I.V."/>
            <person name="Roux C."/>
            <person name="Martin F.M."/>
            <person name="Corradi N."/>
        </authorList>
    </citation>
    <scope>NUCLEOTIDE SEQUENCE [LARGE SCALE GENOMIC DNA]</scope>
    <source>
        <strain evidence="1 2">A1</strain>
    </source>
</reference>
<evidence type="ECO:0000313" key="2">
    <source>
        <dbReference type="Proteomes" id="UP000232688"/>
    </source>
</evidence>
<feature type="non-terminal residue" evidence="1">
    <location>
        <position position="1"/>
    </location>
</feature>
<evidence type="ECO:0000313" key="1">
    <source>
        <dbReference type="EMBL" id="PKC52450.1"/>
    </source>
</evidence>
<dbReference type="AlphaFoldDB" id="A0A2N0QN22"/>
<dbReference type="Proteomes" id="UP000232688">
    <property type="component" value="Unassembled WGS sequence"/>
</dbReference>